<dbReference type="InterPro" id="IPR023198">
    <property type="entry name" value="PGP-like_dom2"/>
</dbReference>
<dbReference type="Pfam" id="PF00702">
    <property type="entry name" value="Hydrolase"/>
    <property type="match status" value="1"/>
</dbReference>
<dbReference type="SFLD" id="SFLDG01129">
    <property type="entry name" value="C1.5:_HAD__Beta-PGM__Phosphata"/>
    <property type="match status" value="1"/>
</dbReference>
<proteinExistence type="predicted"/>
<name>A0A7V5CSU8_9BACT</name>
<accession>A0A7V5CSU8</accession>
<dbReference type="EMBL" id="DTKL01000020">
    <property type="protein sequence ID" value="HGY93857.1"/>
    <property type="molecule type" value="Genomic_DNA"/>
</dbReference>
<dbReference type="NCBIfam" id="TIGR01549">
    <property type="entry name" value="HAD-SF-IA-v1"/>
    <property type="match status" value="1"/>
</dbReference>
<dbReference type="PANTHER" id="PTHR43611">
    <property type="entry name" value="ALPHA-D-GLUCOSE 1-PHOSPHATE PHOSPHATASE"/>
    <property type="match status" value="1"/>
</dbReference>
<gene>
    <name evidence="1" type="ORF">ENW50_04085</name>
</gene>
<dbReference type="AlphaFoldDB" id="A0A7V5CSU8"/>
<dbReference type="SFLD" id="SFLDS00003">
    <property type="entry name" value="Haloacid_Dehalogenase"/>
    <property type="match status" value="1"/>
</dbReference>
<dbReference type="InterPro" id="IPR006439">
    <property type="entry name" value="HAD-SF_hydro_IA"/>
</dbReference>
<reference evidence="1" key="1">
    <citation type="journal article" date="2020" name="mSystems">
        <title>Genome- and Community-Level Interaction Insights into Carbon Utilization and Element Cycling Functions of Hydrothermarchaeota in Hydrothermal Sediment.</title>
        <authorList>
            <person name="Zhou Z."/>
            <person name="Liu Y."/>
            <person name="Xu W."/>
            <person name="Pan J."/>
            <person name="Luo Z.H."/>
            <person name="Li M."/>
        </authorList>
    </citation>
    <scope>NUCLEOTIDE SEQUENCE [LARGE SCALE GENOMIC DNA]</scope>
    <source>
        <strain evidence="1">SpSt-855</strain>
    </source>
</reference>
<dbReference type="NCBIfam" id="TIGR01509">
    <property type="entry name" value="HAD-SF-IA-v3"/>
    <property type="match status" value="1"/>
</dbReference>
<dbReference type="Gene3D" id="1.10.150.240">
    <property type="entry name" value="Putative phosphatase, domain 2"/>
    <property type="match status" value="1"/>
</dbReference>
<organism evidence="1">
    <name type="scientific">Acidobacterium capsulatum</name>
    <dbReference type="NCBI Taxonomy" id="33075"/>
    <lineage>
        <taxon>Bacteria</taxon>
        <taxon>Pseudomonadati</taxon>
        <taxon>Acidobacteriota</taxon>
        <taxon>Terriglobia</taxon>
        <taxon>Terriglobales</taxon>
        <taxon>Acidobacteriaceae</taxon>
        <taxon>Acidobacterium</taxon>
    </lineage>
</organism>
<dbReference type="PANTHER" id="PTHR43611:SF3">
    <property type="entry name" value="FLAVIN MONONUCLEOTIDE HYDROLASE 1, CHLOROPLATIC"/>
    <property type="match status" value="1"/>
</dbReference>
<dbReference type="PRINTS" id="PR00413">
    <property type="entry name" value="HADHALOGNASE"/>
</dbReference>
<dbReference type="SUPFAM" id="SSF56784">
    <property type="entry name" value="HAD-like"/>
    <property type="match status" value="1"/>
</dbReference>
<dbReference type="CDD" id="cd02603">
    <property type="entry name" value="HAD_sEH-N_like"/>
    <property type="match status" value="1"/>
</dbReference>
<sequence length="205" mass="23472">MAEIRAVLWDVGGVLLTNGWDHCGRAELFKEFGVDRAAFEARHEEANDPWEKGKITIHEYLDRTLFYEPRSFTPVQFIARMQQESQWIPNTAVEVLRKLSVSQQVRVAMLSNESRELMDYRIETFGLDKLFPVCFCSAYVGLRKPDPAIFRLALEVLRVQPEEAVFVDDRKENAQAASDLGIHGVHYAGPEHLKEQLQRLGVKLG</sequence>
<dbReference type="InterPro" id="IPR036412">
    <property type="entry name" value="HAD-like_sf"/>
</dbReference>
<protein>
    <submittedName>
        <fullName evidence="1">HAD family phosphatase</fullName>
    </submittedName>
</protein>
<comment type="caution">
    <text evidence="1">The sequence shown here is derived from an EMBL/GenBank/DDBJ whole genome shotgun (WGS) entry which is preliminary data.</text>
</comment>
<dbReference type="InterPro" id="IPR023214">
    <property type="entry name" value="HAD_sf"/>
</dbReference>
<dbReference type="Gene3D" id="3.40.50.1000">
    <property type="entry name" value="HAD superfamily/HAD-like"/>
    <property type="match status" value="1"/>
</dbReference>
<evidence type="ECO:0000313" key="1">
    <source>
        <dbReference type="EMBL" id="HGY93857.1"/>
    </source>
</evidence>